<gene>
    <name evidence="1" type="ORF">GCM10010339_61880</name>
</gene>
<dbReference type="Proteomes" id="UP000655443">
    <property type="component" value="Unassembled WGS sequence"/>
</dbReference>
<accession>A0A918YNT9</accession>
<evidence type="ECO:0000313" key="2">
    <source>
        <dbReference type="Proteomes" id="UP000655443"/>
    </source>
</evidence>
<comment type="caution">
    <text evidence="1">The sequence shown here is derived from an EMBL/GenBank/DDBJ whole genome shotgun (WGS) entry which is preliminary data.</text>
</comment>
<evidence type="ECO:0000313" key="1">
    <source>
        <dbReference type="EMBL" id="GHE09483.1"/>
    </source>
</evidence>
<dbReference type="EMBL" id="BMVG01000020">
    <property type="protein sequence ID" value="GHE09483.1"/>
    <property type="molecule type" value="Genomic_DNA"/>
</dbReference>
<name>A0A918YNT9_9ACTN</name>
<reference evidence="1" key="1">
    <citation type="journal article" date="2014" name="Int. J. Syst. Evol. Microbiol.">
        <title>Complete genome sequence of Corynebacterium casei LMG S-19264T (=DSM 44701T), isolated from a smear-ripened cheese.</title>
        <authorList>
            <consortium name="US DOE Joint Genome Institute (JGI-PGF)"/>
            <person name="Walter F."/>
            <person name="Albersmeier A."/>
            <person name="Kalinowski J."/>
            <person name="Ruckert C."/>
        </authorList>
    </citation>
    <scope>NUCLEOTIDE SEQUENCE</scope>
    <source>
        <strain evidence="1">JCM 4714</strain>
    </source>
</reference>
<proteinExistence type="predicted"/>
<keyword evidence="2" id="KW-1185">Reference proteome</keyword>
<sequence length="67" mass="7163">MRSGGYPYTRATTTRATTAMLRPTGVTVSRYGRDATESTCENLLRTDRHDGAGALAGAGLRAFCTHL</sequence>
<reference evidence="1" key="2">
    <citation type="submission" date="2020-09" db="EMBL/GenBank/DDBJ databases">
        <authorList>
            <person name="Sun Q."/>
            <person name="Ohkuma M."/>
        </authorList>
    </citation>
    <scope>NUCLEOTIDE SEQUENCE</scope>
    <source>
        <strain evidence="1">JCM 4714</strain>
    </source>
</reference>
<protein>
    <submittedName>
        <fullName evidence="1">Uncharacterized protein</fullName>
    </submittedName>
</protein>
<organism evidence="1 2">
    <name type="scientific">Streptomyces alanosinicus</name>
    <dbReference type="NCBI Taxonomy" id="68171"/>
    <lineage>
        <taxon>Bacteria</taxon>
        <taxon>Bacillati</taxon>
        <taxon>Actinomycetota</taxon>
        <taxon>Actinomycetes</taxon>
        <taxon>Kitasatosporales</taxon>
        <taxon>Streptomycetaceae</taxon>
        <taxon>Streptomyces</taxon>
    </lineage>
</organism>
<dbReference type="AlphaFoldDB" id="A0A918YNT9"/>